<comment type="caution">
    <text evidence="1">The sequence shown here is derived from an EMBL/GenBank/DDBJ whole genome shotgun (WGS) entry which is preliminary data.</text>
</comment>
<dbReference type="PANTHER" id="PTHR12406">
    <property type="entry name" value="CALCIUM-INDEPENDENT PHOSPHOLIPASE A2 IPLA2 -RELATED"/>
    <property type="match status" value="1"/>
</dbReference>
<dbReference type="AlphaFoldDB" id="A0A835T874"/>
<dbReference type="GO" id="GO:0016020">
    <property type="term" value="C:membrane"/>
    <property type="evidence" value="ECO:0007669"/>
    <property type="project" value="TreeGrafter"/>
</dbReference>
<accession>A0A835T874</accession>
<dbReference type="GO" id="GO:0019433">
    <property type="term" value="P:triglyceride catabolic process"/>
    <property type="evidence" value="ECO:0007669"/>
    <property type="project" value="TreeGrafter"/>
</dbReference>
<dbReference type="GO" id="GO:0055088">
    <property type="term" value="P:lipid homeostasis"/>
    <property type="evidence" value="ECO:0007669"/>
    <property type="project" value="TreeGrafter"/>
</dbReference>
<dbReference type="InterPro" id="IPR033562">
    <property type="entry name" value="PLPL"/>
</dbReference>
<gene>
    <name evidence="1" type="ORF">HXX76_008418</name>
</gene>
<protein>
    <recommendedName>
        <fullName evidence="3">Patatin</fullName>
    </recommendedName>
</protein>
<evidence type="ECO:0000313" key="2">
    <source>
        <dbReference type="Proteomes" id="UP000650467"/>
    </source>
</evidence>
<evidence type="ECO:0000313" key="1">
    <source>
        <dbReference type="EMBL" id="KAG2433356.1"/>
    </source>
</evidence>
<reference evidence="1" key="1">
    <citation type="journal article" date="2020" name="bioRxiv">
        <title>Comparative genomics of Chlamydomonas.</title>
        <authorList>
            <person name="Craig R.J."/>
            <person name="Hasan A.R."/>
            <person name="Ness R.W."/>
            <person name="Keightley P.D."/>
        </authorList>
    </citation>
    <scope>NUCLEOTIDE SEQUENCE</scope>
    <source>
        <strain evidence="1">SAG 7.73</strain>
    </source>
</reference>
<evidence type="ECO:0008006" key="3">
    <source>
        <dbReference type="Google" id="ProtNLM"/>
    </source>
</evidence>
<dbReference type="GO" id="GO:0004806">
    <property type="term" value="F:triacylglycerol lipase activity"/>
    <property type="evidence" value="ECO:0007669"/>
    <property type="project" value="TreeGrafter"/>
</dbReference>
<dbReference type="SUPFAM" id="SSF52151">
    <property type="entry name" value="FabD/lysophospholipase-like"/>
    <property type="match status" value="1"/>
</dbReference>
<proteinExistence type="predicted"/>
<dbReference type="EMBL" id="JAEHOC010000019">
    <property type="protein sequence ID" value="KAG2433356.1"/>
    <property type="molecule type" value="Genomic_DNA"/>
</dbReference>
<dbReference type="GO" id="GO:0005737">
    <property type="term" value="C:cytoplasm"/>
    <property type="evidence" value="ECO:0007669"/>
    <property type="project" value="TreeGrafter"/>
</dbReference>
<dbReference type="OrthoDB" id="197155at2759"/>
<name>A0A835T874_CHLIN</name>
<dbReference type="GO" id="GO:0005811">
    <property type="term" value="C:lipid droplet"/>
    <property type="evidence" value="ECO:0007669"/>
    <property type="project" value="TreeGrafter"/>
</dbReference>
<organism evidence="1 2">
    <name type="scientific">Chlamydomonas incerta</name>
    <dbReference type="NCBI Taxonomy" id="51695"/>
    <lineage>
        <taxon>Eukaryota</taxon>
        <taxon>Viridiplantae</taxon>
        <taxon>Chlorophyta</taxon>
        <taxon>core chlorophytes</taxon>
        <taxon>Chlorophyceae</taxon>
        <taxon>CS clade</taxon>
        <taxon>Chlamydomonadales</taxon>
        <taxon>Chlamydomonadaceae</taxon>
        <taxon>Chlamydomonas</taxon>
    </lineage>
</organism>
<dbReference type="PANTHER" id="PTHR12406:SF45">
    <property type="entry name" value="PATATIN"/>
    <property type="match status" value="1"/>
</dbReference>
<sequence>MALRQLLGFGASAANAAALAPALAPGGGPLLRGAHAGALLHPGHHHAHEATAGGELHVVWPGAGTGYFWQAGVMSRLNQHFVMSAVPSVGSSAGGLVAIMGACDVPPRAAVAAAFRLAAEAGVYERRLGLLGIWRGLVQRWLHELLPADAAARCANIGIVVTELPSLRPLRLSGWRGRDDLIGAALASAHIPLLLDGSFAVRCRDRLVMDGSFHYSILDRPESLLPPGGMSLVFDPRHDPALSTALPGGGGPGACLRSLDDAAAGRLVGMGAAYAERLLRSGLLDRCGLQAHAR</sequence>
<keyword evidence="2" id="KW-1185">Reference proteome</keyword>
<dbReference type="Proteomes" id="UP000650467">
    <property type="component" value="Unassembled WGS sequence"/>
</dbReference>
<dbReference type="InterPro" id="IPR016035">
    <property type="entry name" value="Acyl_Trfase/lysoPLipase"/>
</dbReference>